<dbReference type="AlphaFoldDB" id="A0A9X0U6P2"/>
<dbReference type="NCBIfam" id="TIGR01543">
    <property type="entry name" value="proheadase_HK97"/>
    <property type="match status" value="1"/>
</dbReference>
<sequence>MNKETRFNPHSTELRVADTPEGKWLEGYAIVWNSRSVDLGGFVEVVAPTALDESLKTNPDVLMLRDHDSSNVLGRAPKTLTLTQDAKGLRFSCLLPNTQQANDLVESIRRQDVRSCSFGFVAVRDSWAKDHGGQRVRTLEQINLKETSVVTFPAYPDTSVATRSLASVTEAEGQDVRLALLEIAKRKASY</sequence>
<evidence type="ECO:0000259" key="4">
    <source>
        <dbReference type="Pfam" id="PF04586"/>
    </source>
</evidence>
<dbReference type="Proteomes" id="UP000535182">
    <property type="component" value="Unassembled WGS sequence"/>
</dbReference>
<dbReference type="EMBL" id="JACHEB010000018">
    <property type="protein sequence ID" value="MBB5331791.1"/>
    <property type="molecule type" value="Genomic_DNA"/>
</dbReference>
<evidence type="ECO:0000256" key="3">
    <source>
        <dbReference type="ARBA" id="ARBA00022801"/>
    </source>
</evidence>
<evidence type="ECO:0000256" key="1">
    <source>
        <dbReference type="ARBA" id="ARBA00022612"/>
    </source>
</evidence>
<dbReference type="InterPro" id="IPR054613">
    <property type="entry name" value="Peptidase_S78_dom"/>
</dbReference>
<feature type="domain" description="Prohead serine protease" evidence="4">
    <location>
        <begin position="14"/>
        <end position="166"/>
    </location>
</feature>
<dbReference type="GO" id="GO:0006508">
    <property type="term" value="P:proteolysis"/>
    <property type="evidence" value="ECO:0007669"/>
    <property type="project" value="UniProtKB-KW"/>
</dbReference>
<proteinExistence type="predicted"/>
<reference evidence="5 6" key="1">
    <citation type="submission" date="2020-08" db="EMBL/GenBank/DDBJ databases">
        <title>Genomic Encyclopedia of Type Strains, Phase IV (KMG-V): Genome sequencing to study the core and pangenomes of soil and plant-associated prokaryotes.</title>
        <authorList>
            <person name="Whitman W."/>
        </authorList>
    </citation>
    <scope>NUCLEOTIDE SEQUENCE [LARGE SCALE GENOMIC DNA]</scope>
    <source>
        <strain evidence="5 6">X5P2</strain>
    </source>
</reference>
<dbReference type="InterPro" id="IPR006433">
    <property type="entry name" value="Prohead_protease"/>
</dbReference>
<keyword evidence="6" id="KW-1185">Reference proteome</keyword>
<protein>
    <recommendedName>
        <fullName evidence="4">Prohead serine protease domain-containing protein</fullName>
    </recommendedName>
</protein>
<dbReference type="GO" id="GO:0008233">
    <property type="term" value="F:peptidase activity"/>
    <property type="evidence" value="ECO:0007669"/>
    <property type="project" value="UniProtKB-KW"/>
</dbReference>
<dbReference type="RefSeq" id="WP_183981571.1">
    <property type="nucleotide sequence ID" value="NZ_JACHEB010000018.1"/>
</dbReference>
<gene>
    <name evidence="5" type="ORF">HDF14_005440</name>
</gene>
<dbReference type="Pfam" id="PF04586">
    <property type="entry name" value="Peptidase_S78"/>
    <property type="match status" value="1"/>
</dbReference>
<accession>A0A9X0U6P2</accession>
<organism evidence="5 6">
    <name type="scientific">Tunturiibacter gelidiferens</name>
    <dbReference type="NCBI Taxonomy" id="3069689"/>
    <lineage>
        <taxon>Bacteria</taxon>
        <taxon>Pseudomonadati</taxon>
        <taxon>Acidobacteriota</taxon>
        <taxon>Terriglobia</taxon>
        <taxon>Terriglobales</taxon>
        <taxon>Acidobacteriaceae</taxon>
        <taxon>Tunturiibacter</taxon>
    </lineage>
</organism>
<comment type="caution">
    <text evidence="5">The sequence shown here is derived from an EMBL/GenBank/DDBJ whole genome shotgun (WGS) entry which is preliminary data.</text>
</comment>
<name>A0A9X0U6P2_9BACT</name>
<evidence type="ECO:0000313" key="5">
    <source>
        <dbReference type="EMBL" id="MBB5331791.1"/>
    </source>
</evidence>
<evidence type="ECO:0000256" key="2">
    <source>
        <dbReference type="ARBA" id="ARBA00022670"/>
    </source>
</evidence>
<evidence type="ECO:0000313" key="6">
    <source>
        <dbReference type="Proteomes" id="UP000535182"/>
    </source>
</evidence>
<keyword evidence="2" id="KW-0645">Protease</keyword>
<keyword evidence="3" id="KW-0378">Hydrolase</keyword>
<keyword evidence="1" id="KW-1188">Viral release from host cell</keyword>